<protein>
    <submittedName>
        <fullName evidence="1">Uncharacterized protein</fullName>
    </submittedName>
</protein>
<dbReference type="AlphaFoldDB" id="A0A9P3GPV1"/>
<reference evidence="1 2" key="1">
    <citation type="submission" date="2021-08" db="EMBL/GenBank/DDBJ databases">
        <title>Draft Genome Sequence of Phanerochaete sordida strain YK-624.</title>
        <authorList>
            <person name="Mori T."/>
            <person name="Dohra H."/>
            <person name="Suzuki T."/>
            <person name="Kawagishi H."/>
            <person name="Hirai H."/>
        </authorList>
    </citation>
    <scope>NUCLEOTIDE SEQUENCE [LARGE SCALE GENOMIC DNA]</scope>
    <source>
        <strain evidence="1 2">YK-624</strain>
    </source>
</reference>
<dbReference type="Proteomes" id="UP000703269">
    <property type="component" value="Unassembled WGS sequence"/>
</dbReference>
<keyword evidence="2" id="KW-1185">Reference proteome</keyword>
<evidence type="ECO:0000313" key="2">
    <source>
        <dbReference type="Proteomes" id="UP000703269"/>
    </source>
</evidence>
<name>A0A9P3GPV1_9APHY</name>
<proteinExistence type="predicted"/>
<sequence>MTPGQQHRANARARGLARRLRWRRRRWHRAERRLALSRGQFAPLDGAPRRAGAVRSRVRQCCARPVAPAATFAGPGPPITPPAPPARPATCSPRKPVLGVAGSGAGRATVHGAGQQLLGAFCIGDAASGASDALTDAVHEAAVREVFAPLYDQFVADKRWWLLEAVSMDCCYQYVRGVWHNKWSIHIARGRHIPDICPKCHGYVR</sequence>
<accession>A0A9P3GPV1</accession>
<gene>
    <name evidence="1" type="ORF">PsYK624_155910</name>
</gene>
<organism evidence="1 2">
    <name type="scientific">Phanerochaete sordida</name>
    <dbReference type="NCBI Taxonomy" id="48140"/>
    <lineage>
        <taxon>Eukaryota</taxon>
        <taxon>Fungi</taxon>
        <taxon>Dikarya</taxon>
        <taxon>Basidiomycota</taxon>
        <taxon>Agaricomycotina</taxon>
        <taxon>Agaricomycetes</taxon>
        <taxon>Polyporales</taxon>
        <taxon>Phanerochaetaceae</taxon>
        <taxon>Phanerochaete</taxon>
    </lineage>
</organism>
<comment type="caution">
    <text evidence="1">The sequence shown here is derived from an EMBL/GenBank/DDBJ whole genome shotgun (WGS) entry which is preliminary data.</text>
</comment>
<evidence type="ECO:0000313" key="1">
    <source>
        <dbReference type="EMBL" id="GJE99337.1"/>
    </source>
</evidence>
<dbReference type="EMBL" id="BPQB01000106">
    <property type="protein sequence ID" value="GJE99337.1"/>
    <property type="molecule type" value="Genomic_DNA"/>
</dbReference>